<name>A0AAE1EFT6_PETCI</name>
<evidence type="ECO:0000313" key="1">
    <source>
        <dbReference type="EMBL" id="KAK3849285.1"/>
    </source>
</evidence>
<gene>
    <name evidence="1" type="ORF">Pcinc_043951</name>
</gene>
<sequence>MISGRLRHHRHCHRHHHHRGCVAGGGCFDIWPPPSPPSPPWRLCGGWRLLRYLAASVTTVTTMEAVWRVAAASISGRLRHRRHRHHGGCVAGDCGGVYWCLVVVAAG</sequence>
<dbReference type="Proteomes" id="UP001286313">
    <property type="component" value="Unassembled WGS sequence"/>
</dbReference>
<dbReference type="EMBL" id="JAWQEG010009013">
    <property type="protein sequence ID" value="KAK3849285.1"/>
    <property type="molecule type" value="Genomic_DNA"/>
</dbReference>
<organism evidence="1 2">
    <name type="scientific">Petrolisthes cinctipes</name>
    <name type="common">Flat porcelain crab</name>
    <dbReference type="NCBI Taxonomy" id="88211"/>
    <lineage>
        <taxon>Eukaryota</taxon>
        <taxon>Metazoa</taxon>
        <taxon>Ecdysozoa</taxon>
        <taxon>Arthropoda</taxon>
        <taxon>Crustacea</taxon>
        <taxon>Multicrustacea</taxon>
        <taxon>Malacostraca</taxon>
        <taxon>Eumalacostraca</taxon>
        <taxon>Eucarida</taxon>
        <taxon>Decapoda</taxon>
        <taxon>Pleocyemata</taxon>
        <taxon>Anomura</taxon>
        <taxon>Galatheoidea</taxon>
        <taxon>Porcellanidae</taxon>
        <taxon>Petrolisthes</taxon>
    </lineage>
</organism>
<dbReference type="AlphaFoldDB" id="A0AAE1EFT6"/>
<reference evidence="1" key="1">
    <citation type="submission" date="2023-10" db="EMBL/GenBank/DDBJ databases">
        <title>Genome assemblies of two species of porcelain crab, Petrolisthes cinctipes and Petrolisthes manimaculis (Anomura: Porcellanidae).</title>
        <authorList>
            <person name="Angst P."/>
        </authorList>
    </citation>
    <scope>NUCLEOTIDE SEQUENCE</scope>
    <source>
        <strain evidence="1">PB745_01</strain>
        <tissue evidence="1">Gill</tissue>
    </source>
</reference>
<keyword evidence="2" id="KW-1185">Reference proteome</keyword>
<protein>
    <submittedName>
        <fullName evidence="1">Uncharacterized protein</fullName>
    </submittedName>
</protein>
<evidence type="ECO:0000313" key="2">
    <source>
        <dbReference type="Proteomes" id="UP001286313"/>
    </source>
</evidence>
<accession>A0AAE1EFT6</accession>
<proteinExistence type="predicted"/>
<comment type="caution">
    <text evidence="1">The sequence shown here is derived from an EMBL/GenBank/DDBJ whole genome shotgun (WGS) entry which is preliminary data.</text>
</comment>